<dbReference type="EMBL" id="JSVA01000020">
    <property type="protein sequence ID" value="KOF01625.1"/>
    <property type="molecule type" value="Genomic_DNA"/>
</dbReference>
<reference evidence="2" key="1">
    <citation type="submission" date="2014-11" db="EMBL/GenBank/DDBJ databases">
        <title>Genome sequencing of Roseivirga sp. D-25.</title>
        <authorList>
            <person name="Selvaratnam C."/>
            <person name="Thevarajoo S."/>
            <person name="Goh K.M."/>
            <person name="Eee R."/>
            <person name="Chan K.-G."/>
            <person name="Chong C.S."/>
        </authorList>
    </citation>
    <scope>NUCLEOTIDE SEQUENCE [LARGE SCALE GENOMIC DNA]</scope>
    <source>
        <strain evidence="2">D-25</strain>
    </source>
</reference>
<proteinExistence type="predicted"/>
<evidence type="ECO:0000313" key="2">
    <source>
        <dbReference type="Proteomes" id="UP000036908"/>
    </source>
</evidence>
<accession>A0A0L8AHL7</accession>
<name>A0A0L8AHL7_9BACT</name>
<dbReference type="PATRIC" id="fig|1566026.4.peg.1715"/>
<dbReference type="AlphaFoldDB" id="A0A0L8AHL7"/>
<evidence type="ECO:0000313" key="1">
    <source>
        <dbReference type="EMBL" id="KOF01625.1"/>
    </source>
</evidence>
<keyword evidence="2" id="KW-1185">Reference proteome</keyword>
<sequence length="116" mass="13688">MYNEKTCTFKNFITNQATRMDNGILKDLNQELESPKDYFYNVEDGQFSFNFSHEFLLGKEGEVVSVTEPFADVNEIYILYIEDHYVECIGNVERTFPKNMKEHIDQKLYAIARHES</sequence>
<protein>
    <submittedName>
        <fullName evidence="1">Uncharacterized protein</fullName>
    </submittedName>
</protein>
<dbReference type="Proteomes" id="UP000036908">
    <property type="component" value="Unassembled WGS sequence"/>
</dbReference>
<gene>
    <name evidence="1" type="ORF">OB69_16415</name>
</gene>
<comment type="caution">
    <text evidence="1">The sequence shown here is derived from an EMBL/GenBank/DDBJ whole genome shotgun (WGS) entry which is preliminary data.</text>
</comment>
<organism evidence="1 2">
    <name type="scientific">Roseivirga seohaensis subsp. aquiponti</name>
    <dbReference type="NCBI Taxonomy" id="1566026"/>
    <lineage>
        <taxon>Bacteria</taxon>
        <taxon>Pseudomonadati</taxon>
        <taxon>Bacteroidota</taxon>
        <taxon>Cytophagia</taxon>
        <taxon>Cytophagales</taxon>
        <taxon>Roseivirgaceae</taxon>
        <taxon>Roseivirga</taxon>
    </lineage>
</organism>